<dbReference type="AlphaFoldDB" id="A0A1H0BG24"/>
<accession>A0A1H0BG24</accession>
<dbReference type="InterPro" id="IPR036732">
    <property type="entry name" value="AFP_Neu5c_C_sf"/>
</dbReference>
<dbReference type="STRING" id="206665.SAMN04488516_102159"/>
<organism evidence="2 3">
    <name type="scientific">Desulfonauticus submarinus</name>
    <dbReference type="NCBI Taxonomy" id="206665"/>
    <lineage>
        <taxon>Bacteria</taxon>
        <taxon>Pseudomonadati</taxon>
        <taxon>Thermodesulfobacteriota</taxon>
        <taxon>Desulfovibrionia</taxon>
        <taxon>Desulfovibrionales</taxon>
        <taxon>Desulfonauticaceae</taxon>
        <taxon>Desulfonauticus</taxon>
    </lineage>
</organism>
<dbReference type="Gene3D" id="3.90.1210.10">
    <property type="entry name" value="Antifreeze-like/N-acetylneuraminic acid synthase C-terminal domain"/>
    <property type="match status" value="1"/>
</dbReference>
<dbReference type="InterPro" id="IPR057736">
    <property type="entry name" value="SAF_PseI/NeuA/NeuB"/>
</dbReference>
<dbReference type="Proteomes" id="UP000199602">
    <property type="component" value="Unassembled WGS sequence"/>
</dbReference>
<evidence type="ECO:0000259" key="1">
    <source>
        <dbReference type="PROSITE" id="PS50844"/>
    </source>
</evidence>
<name>A0A1H0BG24_9BACT</name>
<dbReference type="SMART" id="SM00858">
    <property type="entry name" value="SAF"/>
    <property type="match status" value="1"/>
</dbReference>
<dbReference type="GO" id="GO:0016051">
    <property type="term" value="P:carbohydrate biosynthetic process"/>
    <property type="evidence" value="ECO:0007669"/>
    <property type="project" value="InterPro"/>
</dbReference>
<dbReference type="Gene3D" id="3.20.20.70">
    <property type="entry name" value="Aldolase class I"/>
    <property type="match status" value="1"/>
</dbReference>
<proteinExistence type="predicted"/>
<sequence>MSKIVEYGDKKIGKGQPIFIVMEAGATHNGLDTAKKLVDVAVKAGADAIKFQMLRASDLVSSKEVLFKYKVLVDKNTKKIIEISEPLLDILKRRELTREEWVDLINYCKQREILFFSTVTTVEELEFLYSHGVRMIKICSGDINYHYLLAEAAKYDWIVQIDTGLATLGEVEEAIDILERNGCDKIIINHCPSGYPSPLQGVNLRILITLQAMFPYPVAFSDHFPGRDADIAAVALGANIIEKTITLDKTIRSPEHIMSLEPDEAYEFVKAIRNIEMMMGSRRKSLTKEELDNRKKVRRSLFARVNLKKGEFLKQNMIEYRRPGDGIEAHLDFLVLGKRLKRDVLQGEKLYFNDFE</sequence>
<evidence type="ECO:0000313" key="3">
    <source>
        <dbReference type="Proteomes" id="UP000199602"/>
    </source>
</evidence>
<dbReference type="PROSITE" id="PS50844">
    <property type="entry name" value="AFP_LIKE"/>
    <property type="match status" value="1"/>
</dbReference>
<dbReference type="InterPro" id="IPR013132">
    <property type="entry name" value="PseI/NeuA/B-like_N"/>
</dbReference>
<dbReference type="PANTHER" id="PTHR42966">
    <property type="entry name" value="N-ACETYLNEURAMINATE SYNTHASE"/>
    <property type="match status" value="1"/>
</dbReference>
<dbReference type="Pfam" id="PF03102">
    <property type="entry name" value="NeuB"/>
    <property type="match status" value="1"/>
</dbReference>
<dbReference type="EMBL" id="FNIN01000002">
    <property type="protein sequence ID" value="SDN44561.1"/>
    <property type="molecule type" value="Genomic_DNA"/>
</dbReference>
<dbReference type="InterPro" id="IPR013974">
    <property type="entry name" value="SAF"/>
</dbReference>
<evidence type="ECO:0000313" key="2">
    <source>
        <dbReference type="EMBL" id="SDN44561.1"/>
    </source>
</evidence>
<dbReference type="OrthoDB" id="9781701at2"/>
<dbReference type="PANTHER" id="PTHR42966:SF1">
    <property type="entry name" value="SIALIC ACID SYNTHASE"/>
    <property type="match status" value="1"/>
</dbReference>
<dbReference type="GO" id="GO:0047444">
    <property type="term" value="F:N-acylneuraminate-9-phosphate synthase activity"/>
    <property type="evidence" value="ECO:0007669"/>
    <property type="project" value="TreeGrafter"/>
</dbReference>
<dbReference type="InterPro" id="IPR013785">
    <property type="entry name" value="Aldolase_TIM"/>
</dbReference>
<dbReference type="CDD" id="cd11615">
    <property type="entry name" value="SAF_NeuB_like"/>
    <property type="match status" value="1"/>
</dbReference>
<dbReference type="RefSeq" id="WP_092063304.1">
    <property type="nucleotide sequence ID" value="NZ_FNIN01000002.1"/>
</dbReference>
<protein>
    <submittedName>
        <fullName evidence="2">N,N'-diacetyllegionaminate synthase</fullName>
    </submittedName>
</protein>
<dbReference type="SUPFAM" id="SSF51569">
    <property type="entry name" value="Aldolase"/>
    <property type="match status" value="1"/>
</dbReference>
<dbReference type="InterPro" id="IPR051690">
    <property type="entry name" value="PseI-like"/>
</dbReference>
<dbReference type="InterPro" id="IPR006190">
    <property type="entry name" value="SAF_AFP_Neu5Ac"/>
</dbReference>
<gene>
    <name evidence="2" type="ORF">SAMN04488516_102159</name>
</gene>
<dbReference type="SUPFAM" id="SSF51269">
    <property type="entry name" value="AFP III-like domain"/>
    <property type="match status" value="1"/>
</dbReference>
<feature type="domain" description="AFP-like" evidence="1">
    <location>
        <begin position="300"/>
        <end position="356"/>
    </location>
</feature>
<keyword evidence="3" id="KW-1185">Reference proteome</keyword>
<reference evidence="2 3" key="1">
    <citation type="submission" date="2016-10" db="EMBL/GenBank/DDBJ databases">
        <authorList>
            <person name="de Groot N.N."/>
        </authorList>
    </citation>
    <scope>NUCLEOTIDE SEQUENCE [LARGE SCALE GENOMIC DNA]</scope>
    <source>
        <strain evidence="2 3">DSM 15269</strain>
    </source>
</reference>